<evidence type="ECO:0000313" key="1">
    <source>
        <dbReference type="EMBL" id="KAE9627952.1"/>
    </source>
</evidence>
<dbReference type="AlphaFoldDB" id="A0A6A4RBR0"/>
<reference evidence="1 2" key="1">
    <citation type="submission" date="2019-12" db="EMBL/GenBank/DDBJ databases">
        <authorList>
            <person name="Zhang Y.-J."/>
        </authorList>
    </citation>
    <scope>NUCLEOTIDE SEQUENCE [LARGE SCALE GENOMIC DNA]</scope>
    <source>
        <strain evidence="1 2">H18S-6</strain>
    </source>
</reference>
<dbReference type="Proteomes" id="UP000441586">
    <property type="component" value="Unassembled WGS sequence"/>
</dbReference>
<dbReference type="EMBL" id="WSFO01000011">
    <property type="protein sequence ID" value="KAE9627952.1"/>
    <property type="molecule type" value="Genomic_DNA"/>
</dbReference>
<sequence length="94" mass="10192">MTSPHSDPERNGIVFGVAVVTIDPVAGDCVLQAPVKGIITTSMRRIHFHSLDEICGAHQAQATRAKADPVARDIAAALKFAGNKIRAYEQRKRK</sequence>
<organism evidence="1 2">
    <name type="scientific">Parasedimentitalea maritima</name>
    <dbReference type="NCBI Taxonomy" id="2578117"/>
    <lineage>
        <taxon>Bacteria</taxon>
        <taxon>Pseudomonadati</taxon>
        <taxon>Pseudomonadota</taxon>
        <taxon>Alphaproteobacteria</taxon>
        <taxon>Rhodobacterales</taxon>
        <taxon>Paracoccaceae</taxon>
        <taxon>Parasedimentitalea</taxon>
    </lineage>
</organism>
<accession>A0A6A4RBR0</accession>
<gene>
    <name evidence="1" type="ORF">GP644_17835</name>
</gene>
<proteinExistence type="predicted"/>
<evidence type="ECO:0000313" key="2">
    <source>
        <dbReference type="Proteomes" id="UP000441586"/>
    </source>
</evidence>
<comment type="caution">
    <text evidence="1">The sequence shown here is derived from an EMBL/GenBank/DDBJ whole genome shotgun (WGS) entry which is preliminary data.</text>
</comment>
<protein>
    <submittedName>
        <fullName evidence="1">Uncharacterized protein</fullName>
    </submittedName>
</protein>
<name>A0A6A4RBR0_9RHOB</name>
<dbReference type="RefSeq" id="WP_158980673.1">
    <property type="nucleotide sequence ID" value="NZ_WSFO01000011.1"/>
</dbReference>